<gene>
    <name evidence="1" type="ORF">DM860_013729</name>
</gene>
<comment type="caution">
    <text evidence="1">The sequence shown here is derived from an EMBL/GenBank/DDBJ whole genome shotgun (WGS) entry which is preliminary data.</text>
</comment>
<evidence type="ECO:0000313" key="1">
    <source>
        <dbReference type="EMBL" id="RAL55033.1"/>
    </source>
</evidence>
<keyword evidence="2" id="KW-1185">Reference proteome</keyword>
<protein>
    <submittedName>
        <fullName evidence="1">Uncharacterized protein</fullName>
    </submittedName>
</protein>
<evidence type="ECO:0000313" key="2">
    <source>
        <dbReference type="Proteomes" id="UP000249390"/>
    </source>
</evidence>
<organism evidence="1 2">
    <name type="scientific">Cuscuta australis</name>
    <dbReference type="NCBI Taxonomy" id="267555"/>
    <lineage>
        <taxon>Eukaryota</taxon>
        <taxon>Viridiplantae</taxon>
        <taxon>Streptophyta</taxon>
        <taxon>Embryophyta</taxon>
        <taxon>Tracheophyta</taxon>
        <taxon>Spermatophyta</taxon>
        <taxon>Magnoliopsida</taxon>
        <taxon>eudicotyledons</taxon>
        <taxon>Gunneridae</taxon>
        <taxon>Pentapetalae</taxon>
        <taxon>asterids</taxon>
        <taxon>lamiids</taxon>
        <taxon>Solanales</taxon>
        <taxon>Convolvulaceae</taxon>
        <taxon>Cuscuteae</taxon>
        <taxon>Cuscuta</taxon>
        <taxon>Cuscuta subgen. Grammica</taxon>
        <taxon>Cuscuta sect. Cleistogrammica</taxon>
    </lineage>
</organism>
<reference evidence="1 2" key="1">
    <citation type="submission" date="2018-06" db="EMBL/GenBank/DDBJ databases">
        <title>The Genome of Cuscuta australis (Dodder) Provides Insight into the Evolution of Plant Parasitism.</title>
        <authorList>
            <person name="Liu H."/>
        </authorList>
    </citation>
    <scope>NUCLEOTIDE SEQUENCE [LARGE SCALE GENOMIC DNA]</scope>
    <source>
        <strain evidence="2">cv. Yunnan</strain>
        <tissue evidence="1">Vines</tissue>
    </source>
</reference>
<dbReference type="Proteomes" id="UP000249390">
    <property type="component" value="Unassembled WGS sequence"/>
</dbReference>
<dbReference type="AlphaFoldDB" id="A0A328EEN3"/>
<accession>A0A328EEN3</accession>
<sequence>MAYDVEHRWFLKALHQNDSFLFRSMYLCSHLLNVILDFPLSKHHTSSILPYRSQGVASFTTDIANGSAVLRLQYHFTHCLSHKRRKRLRLIEAIEGTGLAIPLPATSTSIELQVFFLQRGGNI</sequence>
<dbReference type="EMBL" id="NQVE01000005">
    <property type="protein sequence ID" value="RAL55033.1"/>
    <property type="molecule type" value="Genomic_DNA"/>
</dbReference>
<name>A0A328EEN3_9ASTE</name>
<proteinExistence type="predicted"/>